<evidence type="ECO:0000256" key="3">
    <source>
        <dbReference type="ARBA" id="ARBA00022741"/>
    </source>
</evidence>
<evidence type="ECO:0000256" key="2">
    <source>
        <dbReference type="ARBA" id="ARBA00022679"/>
    </source>
</evidence>
<name>A0AA86PR51_9EUKA</name>
<gene>
    <name evidence="10" type="ORF">HINF_LOCUS27030</name>
    <name evidence="8" type="ORF">HINF_LOCUS31776</name>
    <name evidence="9" type="ORF">HINF_LOCUS42329</name>
    <name evidence="11" type="ORF">HINF_LOCUS53591</name>
</gene>
<dbReference type="Pfam" id="PF00069">
    <property type="entry name" value="Pkinase"/>
    <property type="match status" value="1"/>
</dbReference>
<proteinExistence type="predicted"/>
<dbReference type="SMART" id="SM00220">
    <property type="entry name" value="S_TKc"/>
    <property type="match status" value="1"/>
</dbReference>
<evidence type="ECO:0000313" key="9">
    <source>
        <dbReference type="EMBL" id="CAI9954684.1"/>
    </source>
</evidence>
<dbReference type="EMBL" id="CATOUU010000721">
    <property type="protein sequence ID" value="CAI9944131.1"/>
    <property type="molecule type" value="Genomic_DNA"/>
</dbReference>
<dbReference type="InterPro" id="IPR000719">
    <property type="entry name" value="Prot_kinase_dom"/>
</dbReference>
<evidence type="ECO:0000256" key="5">
    <source>
        <dbReference type="ARBA" id="ARBA00022840"/>
    </source>
</evidence>
<dbReference type="Gene3D" id="3.30.200.20">
    <property type="entry name" value="Phosphorylase Kinase, domain 1"/>
    <property type="match status" value="1"/>
</dbReference>
<dbReference type="PROSITE" id="PS00108">
    <property type="entry name" value="PROTEIN_KINASE_ST"/>
    <property type="match status" value="1"/>
</dbReference>
<evidence type="ECO:0000256" key="4">
    <source>
        <dbReference type="ARBA" id="ARBA00022777"/>
    </source>
</evidence>
<dbReference type="PROSITE" id="PS51285">
    <property type="entry name" value="AGC_KINASE_CTER"/>
    <property type="match status" value="1"/>
</dbReference>
<keyword evidence="1" id="KW-0723">Serine/threonine-protein kinase</keyword>
<reference evidence="10 12" key="2">
    <citation type="submission" date="2024-07" db="EMBL/GenBank/DDBJ databases">
        <authorList>
            <person name="Akdeniz Z."/>
        </authorList>
    </citation>
    <scope>NUCLEOTIDE SEQUENCE [LARGE SCALE GENOMIC DNA]</scope>
</reference>
<reference evidence="8" key="1">
    <citation type="submission" date="2023-06" db="EMBL/GenBank/DDBJ databases">
        <authorList>
            <person name="Kurt Z."/>
        </authorList>
    </citation>
    <scope>NUCLEOTIDE SEQUENCE</scope>
</reference>
<dbReference type="Proteomes" id="UP001642409">
    <property type="component" value="Unassembled WGS sequence"/>
</dbReference>
<dbReference type="GO" id="GO:0004691">
    <property type="term" value="F:cAMP-dependent protein kinase activity"/>
    <property type="evidence" value="ECO:0007669"/>
    <property type="project" value="TreeGrafter"/>
</dbReference>
<dbReference type="EMBL" id="CATOUU010000850">
    <property type="protein sequence ID" value="CAI9954684.1"/>
    <property type="molecule type" value="Genomic_DNA"/>
</dbReference>
<keyword evidence="4 10" id="KW-0418">Kinase</keyword>
<feature type="domain" description="Protein kinase" evidence="6">
    <location>
        <begin position="11"/>
        <end position="266"/>
    </location>
</feature>
<dbReference type="GO" id="GO:0005524">
    <property type="term" value="F:ATP binding"/>
    <property type="evidence" value="ECO:0007669"/>
    <property type="project" value="UniProtKB-KW"/>
</dbReference>
<sequence>MSAEQLTLENLTVLNLIACGSFGKVYLVKDQAGTIYAMKQLSKQKIIMMRQVDHVRQEIEILRQVKSNYIAKMYSCFQDDKYVYMVFEFIPGGELFFHLRRYEQFPVEVARFYLAEISTALGYCHDQLGVLYRDLKPENVLLDKKGHVKLTDFGFAKQCRELTFTPLGTPEYMAPELIRQTGHHKSADWWSFGILAYELLCGHAPFMHDDLNVLYQKILKGQFVFPPDIDPDAQDLITKLLNTDRDKRFGANVQTGTKDIKAHPFFNGVNWNWIEKKLVKPPIVPEIKSSEDLDFWKNAAEEFVADEDEIQEMVEQGGFGEIPADGGKALFAWV</sequence>
<protein>
    <submittedName>
        <fullName evidence="8">AGC PKA</fullName>
    </submittedName>
    <submittedName>
        <fullName evidence="10">Kinase</fullName>
    </submittedName>
</protein>
<accession>A0AA86PR51</accession>
<evidence type="ECO:0000313" key="8">
    <source>
        <dbReference type="EMBL" id="CAI9944131.1"/>
    </source>
</evidence>
<evidence type="ECO:0000256" key="1">
    <source>
        <dbReference type="ARBA" id="ARBA00022527"/>
    </source>
</evidence>
<keyword evidence="2" id="KW-0808">Transferase</keyword>
<dbReference type="AlphaFoldDB" id="A0AA86PR51"/>
<keyword evidence="5" id="KW-0067">ATP-binding</keyword>
<dbReference type="InterPro" id="IPR008271">
    <property type="entry name" value="Ser/Thr_kinase_AS"/>
</dbReference>
<comment type="caution">
    <text evidence="8">The sequence shown here is derived from an EMBL/GenBank/DDBJ whole genome shotgun (WGS) entry which is preliminary data.</text>
</comment>
<evidence type="ECO:0000313" key="11">
    <source>
        <dbReference type="EMBL" id="CAL6068625.1"/>
    </source>
</evidence>
<evidence type="ECO:0000313" key="12">
    <source>
        <dbReference type="Proteomes" id="UP001642409"/>
    </source>
</evidence>
<keyword evidence="12" id="KW-1185">Reference proteome</keyword>
<dbReference type="EMBL" id="CAXDID020000083">
    <property type="protein sequence ID" value="CAL6019605.1"/>
    <property type="molecule type" value="Genomic_DNA"/>
</dbReference>
<evidence type="ECO:0000313" key="10">
    <source>
        <dbReference type="EMBL" id="CAL6019605.1"/>
    </source>
</evidence>
<dbReference type="SUPFAM" id="SSF56112">
    <property type="entry name" value="Protein kinase-like (PK-like)"/>
    <property type="match status" value="1"/>
</dbReference>
<evidence type="ECO:0000259" key="7">
    <source>
        <dbReference type="PROSITE" id="PS51285"/>
    </source>
</evidence>
<dbReference type="GO" id="GO:0005952">
    <property type="term" value="C:cAMP-dependent protein kinase complex"/>
    <property type="evidence" value="ECO:0007669"/>
    <property type="project" value="TreeGrafter"/>
</dbReference>
<evidence type="ECO:0000259" key="6">
    <source>
        <dbReference type="PROSITE" id="PS50011"/>
    </source>
</evidence>
<keyword evidence="3" id="KW-0547">Nucleotide-binding</keyword>
<dbReference type="PANTHER" id="PTHR24353:SF37">
    <property type="entry name" value="CAMP-DEPENDENT PROTEIN KINASE CATALYTIC SUBUNIT PRKX"/>
    <property type="match status" value="1"/>
</dbReference>
<dbReference type="InterPro" id="IPR011009">
    <property type="entry name" value="Kinase-like_dom_sf"/>
</dbReference>
<dbReference type="PANTHER" id="PTHR24353">
    <property type="entry name" value="CYCLIC NUCLEOTIDE-DEPENDENT PROTEIN KINASE"/>
    <property type="match status" value="1"/>
</dbReference>
<dbReference type="FunFam" id="1.10.510.10:FF:000008">
    <property type="entry name" value="Non-specific serine/threonine protein kinase"/>
    <property type="match status" value="1"/>
</dbReference>
<dbReference type="Gene3D" id="1.10.510.10">
    <property type="entry name" value="Transferase(Phosphotransferase) domain 1"/>
    <property type="match status" value="1"/>
</dbReference>
<dbReference type="PROSITE" id="PS50011">
    <property type="entry name" value="PROTEIN_KINASE_DOM"/>
    <property type="match status" value="1"/>
</dbReference>
<dbReference type="EMBL" id="CAXDID020000274">
    <property type="protein sequence ID" value="CAL6068625.1"/>
    <property type="molecule type" value="Genomic_DNA"/>
</dbReference>
<feature type="domain" description="AGC-kinase C-terminal" evidence="7">
    <location>
        <begin position="267"/>
        <end position="334"/>
    </location>
</feature>
<organism evidence="8">
    <name type="scientific">Hexamita inflata</name>
    <dbReference type="NCBI Taxonomy" id="28002"/>
    <lineage>
        <taxon>Eukaryota</taxon>
        <taxon>Metamonada</taxon>
        <taxon>Diplomonadida</taxon>
        <taxon>Hexamitidae</taxon>
        <taxon>Hexamitinae</taxon>
        <taxon>Hexamita</taxon>
    </lineage>
</organism>
<dbReference type="InterPro" id="IPR000961">
    <property type="entry name" value="AGC-kinase_C"/>
</dbReference>